<dbReference type="Proteomes" id="UP000245283">
    <property type="component" value="Unassembled WGS sequence"/>
</dbReference>
<dbReference type="AlphaFoldDB" id="A0A2V1K9V8"/>
<comment type="caution">
    <text evidence="2">The sequence shown here is derived from an EMBL/GenBank/DDBJ whole genome shotgun (WGS) entry which is preliminary data.</text>
</comment>
<sequence>MFKRINDLFGHGFFSLAGGIVFAAGLTYAVLSGVTQSINGSVRAGLILAVVGIALLLIGVARTHLGGRPTSRSHDTK</sequence>
<dbReference type="EMBL" id="QETB01000001">
    <property type="protein sequence ID" value="PWF27265.1"/>
    <property type="molecule type" value="Genomic_DNA"/>
</dbReference>
<gene>
    <name evidence="2" type="ORF">DD236_02400</name>
</gene>
<keyword evidence="1" id="KW-1133">Transmembrane helix</keyword>
<proteinExistence type="predicted"/>
<name>A0A2V1K9V8_9ACTO</name>
<feature type="transmembrane region" description="Helical" evidence="1">
    <location>
        <begin position="12"/>
        <end position="31"/>
    </location>
</feature>
<organism evidence="2 3">
    <name type="scientific">Ancrocorticia populi</name>
    <dbReference type="NCBI Taxonomy" id="2175228"/>
    <lineage>
        <taxon>Bacteria</taxon>
        <taxon>Bacillati</taxon>
        <taxon>Actinomycetota</taxon>
        <taxon>Actinomycetes</taxon>
        <taxon>Actinomycetales</taxon>
        <taxon>Actinomycetaceae</taxon>
        <taxon>Ancrocorticia</taxon>
    </lineage>
</organism>
<evidence type="ECO:0000313" key="2">
    <source>
        <dbReference type="EMBL" id="PWF27265.1"/>
    </source>
</evidence>
<keyword evidence="1" id="KW-0812">Transmembrane</keyword>
<protein>
    <submittedName>
        <fullName evidence="2">Uncharacterized protein</fullName>
    </submittedName>
</protein>
<keyword evidence="3" id="KW-1185">Reference proteome</keyword>
<feature type="transmembrane region" description="Helical" evidence="1">
    <location>
        <begin position="43"/>
        <end position="61"/>
    </location>
</feature>
<accession>A0A2V1K9V8</accession>
<evidence type="ECO:0000256" key="1">
    <source>
        <dbReference type="SAM" id="Phobius"/>
    </source>
</evidence>
<keyword evidence="1" id="KW-0472">Membrane</keyword>
<reference evidence="3" key="1">
    <citation type="submission" date="2018-05" db="EMBL/GenBank/DDBJ databases">
        <authorList>
            <person name="Li Y."/>
        </authorList>
    </citation>
    <scope>NUCLEOTIDE SEQUENCE [LARGE SCALE GENOMIC DNA]</scope>
    <source>
        <strain evidence="3">sk1b4</strain>
    </source>
</reference>
<evidence type="ECO:0000313" key="3">
    <source>
        <dbReference type="Proteomes" id="UP000245283"/>
    </source>
</evidence>
<dbReference type="RefSeq" id="WP_109092764.1">
    <property type="nucleotide sequence ID" value="NZ_QETB01000001.1"/>
</dbReference>